<accession>F8ALU8</accession>
<gene>
    <name evidence="1" type="ordered locus">Metok_1472</name>
</gene>
<dbReference type="STRING" id="647113.Metok_1472"/>
<sequence>MVICQKEFTNMYWRHNYPQYWNRIIEKNHLKPVNNHEFTNLQSYRFIGMIGDKIYKDITTGPCLLTPKEIRSLNKNTTIDDIQEMLMRHPTFEDYTAIAVETKEEYSTNIIIETYEYAKLIEYKTEISFEEALKLTKKAGENFKKYYNKKLKNNNKNNPNNDKSGKLKYFPTHKSSFDSRLRELCNEYYIFYLNNSNISKKGRAIIESNPEESTWLRIKVSFLPEAINKNKTTIIEPASSIDGMKYANMISGSSSIITRSPPTITNKPVMNGGYDYEILYLNGSIEEEFKKFRLNEGKTPYGCPAYNLYAFLCNNHDENTDEFREYNKNCKKCMEYLKDKLKNIIVEK</sequence>
<proteinExistence type="predicted"/>
<dbReference type="OrthoDB" id="60197at2157"/>
<evidence type="ECO:0000313" key="1">
    <source>
        <dbReference type="EMBL" id="AEH07435.1"/>
    </source>
</evidence>
<dbReference type="Proteomes" id="UP000009296">
    <property type="component" value="Chromosome"/>
</dbReference>
<dbReference type="EMBL" id="CP002792">
    <property type="protein sequence ID" value="AEH07435.1"/>
    <property type="molecule type" value="Genomic_DNA"/>
</dbReference>
<evidence type="ECO:0000313" key="2">
    <source>
        <dbReference type="Proteomes" id="UP000009296"/>
    </source>
</evidence>
<reference evidence="1" key="1">
    <citation type="submission" date="2011-05" db="EMBL/GenBank/DDBJ databases">
        <title>Complete sequence of chromosome of Methanothermococcus okinawensis IH1.</title>
        <authorList>
            <consortium name="US DOE Joint Genome Institute"/>
            <person name="Lucas S."/>
            <person name="Han J."/>
            <person name="Lapidus A."/>
            <person name="Cheng J.-F."/>
            <person name="Goodwin L."/>
            <person name="Pitluck S."/>
            <person name="Peters L."/>
            <person name="Mikhailova N."/>
            <person name="Held B."/>
            <person name="Han C."/>
            <person name="Tapia R."/>
            <person name="Land M."/>
            <person name="Hauser L."/>
            <person name="Kyrpides N."/>
            <person name="Ivanova N."/>
            <person name="Pagani I."/>
            <person name="Sieprawska-Lupa M."/>
            <person name="Takai K."/>
            <person name="Miyazaki J."/>
            <person name="Whitman W."/>
            <person name="Woyke T."/>
        </authorList>
    </citation>
    <scope>NUCLEOTIDE SEQUENCE [LARGE SCALE GENOMIC DNA]</scope>
    <source>
        <strain evidence="1">IH1</strain>
    </source>
</reference>
<dbReference type="GeneID" id="10773630"/>
<keyword evidence="2" id="KW-1185">Reference proteome</keyword>
<dbReference type="eggNOG" id="arCOG05089">
    <property type="taxonomic scope" value="Archaea"/>
</dbReference>
<organism evidence="1 2">
    <name type="scientific">Methanothermococcus okinawensis (strain DSM 14208 / JCM 11175 / IH1)</name>
    <dbReference type="NCBI Taxonomy" id="647113"/>
    <lineage>
        <taxon>Archaea</taxon>
        <taxon>Methanobacteriati</taxon>
        <taxon>Methanobacteriota</taxon>
        <taxon>Methanomada group</taxon>
        <taxon>Methanococci</taxon>
        <taxon>Methanococcales</taxon>
        <taxon>Methanococcaceae</taxon>
        <taxon>Methanothermococcus</taxon>
    </lineage>
</organism>
<protein>
    <submittedName>
        <fullName evidence="1">Uncharacterized protein</fullName>
    </submittedName>
</protein>
<dbReference type="KEGG" id="mok:Metok_1472"/>
<dbReference type="RefSeq" id="WP_013867616.1">
    <property type="nucleotide sequence ID" value="NC_015636.1"/>
</dbReference>
<name>F8ALU8_METOI</name>
<dbReference type="HOGENOM" id="CLU_830572_0_0_2"/>
<dbReference type="AlphaFoldDB" id="F8ALU8"/>